<accession>A0ABQ6CC87</accession>
<dbReference type="RefSeq" id="WP_284310097.1">
    <property type="nucleotide sequence ID" value="NZ_BSPC01000005.1"/>
</dbReference>
<dbReference type="Gene3D" id="3.90.1070.10">
    <property type="match status" value="1"/>
</dbReference>
<dbReference type="SUPFAM" id="SSF56784">
    <property type="entry name" value="HAD-like"/>
    <property type="match status" value="1"/>
</dbReference>
<evidence type="ECO:0000313" key="1">
    <source>
        <dbReference type="EMBL" id="GLS17272.1"/>
    </source>
</evidence>
<dbReference type="NCBIfam" id="TIGR01484">
    <property type="entry name" value="HAD-SF-IIB"/>
    <property type="match status" value="1"/>
</dbReference>
<reference evidence="2" key="1">
    <citation type="journal article" date="2019" name="Int. J. Syst. Evol. Microbiol.">
        <title>The Global Catalogue of Microorganisms (GCM) 10K type strain sequencing project: providing services to taxonomists for standard genome sequencing and annotation.</title>
        <authorList>
            <consortium name="The Broad Institute Genomics Platform"/>
            <consortium name="The Broad Institute Genome Sequencing Center for Infectious Disease"/>
            <person name="Wu L."/>
            <person name="Ma J."/>
        </authorList>
    </citation>
    <scope>NUCLEOTIDE SEQUENCE [LARGE SCALE GENOMIC DNA]</scope>
    <source>
        <strain evidence="2">NBRC 101365</strain>
    </source>
</reference>
<evidence type="ECO:0000313" key="2">
    <source>
        <dbReference type="Proteomes" id="UP001156882"/>
    </source>
</evidence>
<dbReference type="InterPro" id="IPR006379">
    <property type="entry name" value="HAD-SF_hydro_IIB"/>
</dbReference>
<gene>
    <name evidence="1" type="ORF">GCM10007874_02870</name>
</gene>
<sequence>MYFRALATDYDGTLAHDGVLEEATASALERLRYSGRRPIMVTGRELDDLIEVCPRLDLFDLIVAENGALLYDPESKEETLLAEPASAELVRKLEAAKVPGLSVGRAIVATWEPYEVQVLEAIRELGLELQIIFNKGAVMVLPSNVNKATGLAAALKRLDIEARHVVGVGDAENDHAFVKTCGCAVAVANAIPALLKEVDIVTEGARGAGVAELIDRMIATDLQDIAALHDRVRLAG</sequence>
<protein>
    <recommendedName>
        <fullName evidence="3">Haloacid dehalogenase</fullName>
    </recommendedName>
</protein>
<evidence type="ECO:0008006" key="3">
    <source>
        <dbReference type="Google" id="ProtNLM"/>
    </source>
</evidence>
<dbReference type="PANTHER" id="PTHR10000:SF8">
    <property type="entry name" value="HAD SUPERFAMILY HYDROLASE-LIKE, TYPE 3"/>
    <property type="match status" value="1"/>
</dbReference>
<dbReference type="EMBL" id="BSPC01000005">
    <property type="protein sequence ID" value="GLS17272.1"/>
    <property type="molecule type" value="Genomic_DNA"/>
</dbReference>
<dbReference type="InterPro" id="IPR023214">
    <property type="entry name" value="HAD_sf"/>
</dbReference>
<dbReference type="Pfam" id="PF08282">
    <property type="entry name" value="Hydrolase_3"/>
    <property type="match status" value="2"/>
</dbReference>
<name>A0ABQ6CC87_9HYPH</name>
<keyword evidence="2" id="KW-1185">Reference proteome</keyword>
<dbReference type="PANTHER" id="PTHR10000">
    <property type="entry name" value="PHOSPHOSERINE PHOSPHATASE"/>
    <property type="match status" value="1"/>
</dbReference>
<dbReference type="Proteomes" id="UP001156882">
    <property type="component" value="Unassembled WGS sequence"/>
</dbReference>
<organism evidence="1 2">
    <name type="scientific">Labrys miyagiensis</name>
    <dbReference type="NCBI Taxonomy" id="346912"/>
    <lineage>
        <taxon>Bacteria</taxon>
        <taxon>Pseudomonadati</taxon>
        <taxon>Pseudomonadota</taxon>
        <taxon>Alphaproteobacteria</taxon>
        <taxon>Hyphomicrobiales</taxon>
        <taxon>Xanthobacteraceae</taxon>
        <taxon>Labrys</taxon>
    </lineage>
</organism>
<proteinExistence type="predicted"/>
<comment type="caution">
    <text evidence="1">The sequence shown here is derived from an EMBL/GenBank/DDBJ whole genome shotgun (WGS) entry which is preliminary data.</text>
</comment>
<dbReference type="InterPro" id="IPR036412">
    <property type="entry name" value="HAD-like_sf"/>
</dbReference>
<dbReference type="Gene3D" id="3.40.50.1000">
    <property type="entry name" value="HAD superfamily/HAD-like"/>
    <property type="match status" value="1"/>
</dbReference>